<organism evidence="1 2">
    <name type="scientific">Aetokthonos hydrillicola Thurmond2011</name>
    <dbReference type="NCBI Taxonomy" id="2712845"/>
    <lineage>
        <taxon>Bacteria</taxon>
        <taxon>Bacillati</taxon>
        <taxon>Cyanobacteriota</taxon>
        <taxon>Cyanophyceae</taxon>
        <taxon>Nostocales</taxon>
        <taxon>Hapalosiphonaceae</taxon>
        <taxon>Aetokthonos</taxon>
    </lineage>
</organism>
<proteinExistence type="predicted"/>
<dbReference type="RefSeq" id="WP_208339085.1">
    <property type="nucleotide sequence ID" value="NZ_CAWQFN010000488.1"/>
</dbReference>
<dbReference type="EMBL" id="JAALHA020000014">
    <property type="protein sequence ID" value="MDR9897818.1"/>
    <property type="molecule type" value="Genomic_DNA"/>
</dbReference>
<gene>
    <name evidence="1" type="ORF">G7B40_025115</name>
</gene>
<keyword evidence="2" id="KW-1185">Reference proteome</keyword>
<dbReference type="Proteomes" id="UP000667802">
    <property type="component" value="Unassembled WGS sequence"/>
</dbReference>
<accession>A0AAP5IAB9</accession>
<dbReference type="AlphaFoldDB" id="A0AAP5IAB9"/>
<name>A0AAP5IAB9_9CYAN</name>
<evidence type="ECO:0000313" key="1">
    <source>
        <dbReference type="EMBL" id="MDR9897818.1"/>
    </source>
</evidence>
<evidence type="ECO:0000313" key="2">
    <source>
        <dbReference type="Proteomes" id="UP000667802"/>
    </source>
</evidence>
<reference evidence="2" key="1">
    <citation type="journal article" date="2021" name="Science">
        <title>Hunting the eagle killer: A cyanobacterial neurotoxin causes vacuolar myelinopathy.</title>
        <authorList>
            <person name="Breinlinger S."/>
            <person name="Phillips T.J."/>
            <person name="Haram B.N."/>
            <person name="Mares J."/>
            <person name="Martinez Yerena J.A."/>
            <person name="Hrouzek P."/>
            <person name="Sobotka R."/>
            <person name="Henderson W.M."/>
            <person name="Schmieder P."/>
            <person name="Williams S.M."/>
            <person name="Lauderdale J.D."/>
            <person name="Wilde H.D."/>
            <person name="Gerrin W."/>
            <person name="Kust A."/>
            <person name="Washington J.W."/>
            <person name="Wagner C."/>
            <person name="Geier B."/>
            <person name="Liebeke M."/>
            <person name="Enke H."/>
            <person name="Niedermeyer T.H.J."/>
            <person name="Wilde S.B."/>
        </authorList>
    </citation>
    <scope>NUCLEOTIDE SEQUENCE [LARGE SCALE GENOMIC DNA]</scope>
    <source>
        <strain evidence="2">Thurmond2011</strain>
    </source>
</reference>
<comment type="caution">
    <text evidence="1">The sequence shown here is derived from an EMBL/GenBank/DDBJ whole genome shotgun (WGS) entry which is preliminary data.</text>
</comment>
<protein>
    <submittedName>
        <fullName evidence="1">Uncharacterized protein</fullName>
    </submittedName>
</protein>
<sequence length="70" mass="8068">MKAQTKSAVIAEAARIIATHHPNPRNYLSRWETWKTAFDWLCRDIPENQGLEAAKTIVGYVKNIFAQKRI</sequence>